<name>A0A521DDG4_9BACL</name>
<organism evidence="5 6">
    <name type="scientific">Melghirimyces algeriensis</name>
    <dbReference type="NCBI Taxonomy" id="910412"/>
    <lineage>
        <taxon>Bacteria</taxon>
        <taxon>Bacillati</taxon>
        <taxon>Bacillota</taxon>
        <taxon>Bacilli</taxon>
        <taxon>Bacillales</taxon>
        <taxon>Thermoactinomycetaceae</taxon>
        <taxon>Melghirimyces</taxon>
    </lineage>
</organism>
<dbReference type="AlphaFoldDB" id="A0A521DDG4"/>
<dbReference type="PROSITE" id="PS50943">
    <property type="entry name" value="HTH_CROC1"/>
    <property type="match status" value="1"/>
</dbReference>
<dbReference type="InterPro" id="IPR011990">
    <property type="entry name" value="TPR-like_helical_dom_sf"/>
</dbReference>
<evidence type="ECO:0000256" key="3">
    <source>
        <dbReference type="PROSITE-ProRule" id="PRU00339"/>
    </source>
</evidence>
<dbReference type="InterPro" id="IPR010982">
    <property type="entry name" value="Lambda_DNA-bd_dom_sf"/>
</dbReference>
<dbReference type="Proteomes" id="UP000315636">
    <property type="component" value="Unassembled WGS sequence"/>
</dbReference>
<gene>
    <name evidence="5" type="ORF">SAMN06264849_1068</name>
</gene>
<evidence type="ECO:0000256" key="2">
    <source>
        <dbReference type="ARBA" id="ARBA00022803"/>
    </source>
</evidence>
<dbReference type="PANTHER" id="PTHR45641">
    <property type="entry name" value="TETRATRICOPEPTIDE REPEAT PROTEIN (AFU_ORTHOLOGUE AFUA_6G03870)"/>
    <property type="match status" value="1"/>
</dbReference>
<evidence type="ECO:0000259" key="4">
    <source>
        <dbReference type="PROSITE" id="PS50943"/>
    </source>
</evidence>
<dbReference type="RefSeq" id="WP_142505606.1">
    <property type="nucleotide sequence ID" value="NZ_FXTI01000006.1"/>
</dbReference>
<proteinExistence type="predicted"/>
<dbReference type="SMART" id="SM00530">
    <property type="entry name" value="HTH_XRE"/>
    <property type="match status" value="1"/>
</dbReference>
<dbReference type="OrthoDB" id="9781521at2"/>
<feature type="domain" description="HTH cro/C1-type" evidence="4">
    <location>
        <begin position="13"/>
        <end position="66"/>
    </location>
</feature>
<evidence type="ECO:0000313" key="6">
    <source>
        <dbReference type="Proteomes" id="UP000315636"/>
    </source>
</evidence>
<dbReference type="SMART" id="SM00028">
    <property type="entry name" value="TPR"/>
    <property type="match status" value="6"/>
</dbReference>
<reference evidence="5 6" key="1">
    <citation type="submission" date="2017-05" db="EMBL/GenBank/DDBJ databases">
        <authorList>
            <person name="Varghese N."/>
            <person name="Submissions S."/>
        </authorList>
    </citation>
    <scope>NUCLEOTIDE SEQUENCE [LARGE SCALE GENOMIC DNA]</scope>
    <source>
        <strain evidence="5 6">DSM 45474</strain>
    </source>
</reference>
<dbReference type="SUPFAM" id="SSF47413">
    <property type="entry name" value="lambda repressor-like DNA-binding domains"/>
    <property type="match status" value="1"/>
</dbReference>
<feature type="repeat" description="TPR" evidence="3">
    <location>
        <begin position="358"/>
        <end position="391"/>
    </location>
</feature>
<dbReference type="PROSITE" id="PS50005">
    <property type="entry name" value="TPR"/>
    <property type="match status" value="1"/>
</dbReference>
<dbReference type="EMBL" id="FXTI01000006">
    <property type="protein sequence ID" value="SMO69767.1"/>
    <property type="molecule type" value="Genomic_DNA"/>
</dbReference>
<evidence type="ECO:0000256" key="1">
    <source>
        <dbReference type="ARBA" id="ARBA00022737"/>
    </source>
</evidence>
<evidence type="ECO:0000313" key="5">
    <source>
        <dbReference type="EMBL" id="SMO69767.1"/>
    </source>
</evidence>
<dbReference type="Gene3D" id="1.25.40.10">
    <property type="entry name" value="Tetratricopeptide repeat domain"/>
    <property type="match status" value="2"/>
</dbReference>
<dbReference type="Pfam" id="PF13181">
    <property type="entry name" value="TPR_8"/>
    <property type="match status" value="1"/>
</dbReference>
<dbReference type="SUPFAM" id="SSF48452">
    <property type="entry name" value="TPR-like"/>
    <property type="match status" value="2"/>
</dbReference>
<dbReference type="PANTHER" id="PTHR45641:SF19">
    <property type="entry name" value="NEPHROCYSTIN-3"/>
    <property type="match status" value="1"/>
</dbReference>
<keyword evidence="2 3" id="KW-0802">TPR repeat</keyword>
<keyword evidence="1" id="KW-0677">Repeat</keyword>
<protein>
    <submittedName>
        <fullName evidence="5">Tetratricopeptide repeat-containing protein</fullName>
    </submittedName>
</protein>
<accession>A0A521DDG4</accession>
<dbReference type="GO" id="GO:0003677">
    <property type="term" value="F:DNA binding"/>
    <property type="evidence" value="ECO:0007669"/>
    <property type="project" value="InterPro"/>
</dbReference>
<dbReference type="InterPro" id="IPR019734">
    <property type="entry name" value="TPR_rpt"/>
</dbReference>
<dbReference type="InterPro" id="IPR001387">
    <property type="entry name" value="Cro/C1-type_HTH"/>
</dbReference>
<keyword evidence="6" id="KW-1185">Reference proteome</keyword>
<dbReference type="CDD" id="cd00093">
    <property type="entry name" value="HTH_XRE"/>
    <property type="match status" value="1"/>
</dbReference>
<sequence length="441" mass="51393">MESLQIRGIGEAIRSVRKSRGLRLEDVADDQISTATISNIERGVGHVNTSKVYYLLEKMGLSMDQIPSILMEQEEAFKELEFNLTAIEAVIAMKKSREALAELENIDLEESHPYAARVEYLKGKAFQFMNNWKRAERCFTSAIRLCNQNDDKENIEAASFSEYGVCCYFQNELEKALEFTNSGLAVFQEEGGRKYVKFVLLRNKVVYLERLGRALEGLNVLQDVWGKMDQIKDIETVLTFYTTRADLLRKTGMYDEAIQYAKEGLGLARINKHYKCMFDLWTILGTLYTSKKQWSKAERCFNTALTARHLLDSEKALTDIYVWLGILSVQQNKWEEAKSFLEQGIANAEKHNDAPKLIYALRVMGDFWKEQDEKQEAIPYYERALQVAKQFHYKKAENRLYYRLSQCYEERNRKEFEQSLLNMYETQLELKNGESDLFEEQ</sequence>
<dbReference type="Gene3D" id="1.10.260.40">
    <property type="entry name" value="lambda repressor-like DNA-binding domains"/>
    <property type="match status" value="1"/>
</dbReference>